<evidence type="ECO:0000313" key="4">
    <source>
        <dbReference type="Proteomes" id="UP000316988"/>
    </source>
</evidence>
<name>A0A554RVU9_9ACTN</name>
<dbReference type="Gene3D" id="2.40.37.30">
    <property type="match status" value="2"/>
</dbReference>
<evidence type="ECO:0000313" key="3">
    <source>
        <dbReference type="EMBL" id="TSD58175.1"/>
    </source>
</evidence>
<keyword evidence="4" id="KW-1185">Reference proteome</keyword>
<dbReference type="AlphaFoldDB" id="A0A554RVU9"/>
<dbReference type="OrthoDB" id="3189402at2"/>
<feature type="domain" description="Alanine racemase N-terminal" evidence="1">
    <location>
        <begin position="33"/>
        <end position="262"/>
    </location>
</feature>
<sequence>MFLPTTQRRNPELIDAAVALHRDGVIEPDTYVIDRDAVARNAAALATAGREHDVDLWFVAKQYGRNPLVSATIAEHIGSATAIDHREAQTLLDVGVRLANLGHLVQIPVRRLPALLAADPGYVTVTDNENLRAVAAASSALGRTQRVFLKVRGAQNVTFPGQDGGFELDDIEGALALARGIDGAEIAGVTGFPCISFDESAQRPEPTETYPRVVEAARLLSSHGIDPLLSLPSHTSVSTIGQIADLGGHIGEPGHALTGTTPEHAVRDDLVEQPALVYVSEIAQLGSAPSVFGGGFYSRGHARRMVVHTDHGPRAATLHKAPAASIDYYRRFDWDEEGPQARIGDTAVMAFRTQIFVTRSQVAVVSGLGAGAPRLDGVFDPQGRRLR</sequence>
<protein>
    <submittedName>
        <fullName evidence="3">YhfX family PLP-dependent enzyme</fullName>
    </submittedName>
</protein>
<dbReference type="SUPFAM" id="SSF51419">
    <property type="entry name" value="PLP-binding barrel"/>
    <property type="match status" value="1"/>
</dbReference>
<comment type="caution">
    <text evidence="3">The sequence shown here is derived from an EMBL/GenBank/DDBJ whole genome shotgun (WGS) entry which is preliminary data.</text>
</comment>
<dbReference type="EMBL" id="VLNT01000015">
    <property type="protein sequence ID" value="TSD58175.1"/>
    <property type="molecule type" value="Genomic_DNA"/>
</dbReference>
<dbReference type="Pfam" id="PF01168">
    <property type="entry name" value="Ala_racemase_N"/>
    <property type="match status" value="1"/>
</dbReference>
<evidence type="ECO:0000259" key="2">
    <source>
        <dbReference type="Pfam" id="PF21279"/>
    </source>
</evidence>
<dbReference type="Proteomes" id="UP000316988">
    <property type="component" value="Unassembled WGS sequence"/>
</dbReference>
<accession>A0A554RVU9</accession>
<proteinExistence type="predicted"/>
<evidence type="ECO:0000259" key="1">
    <source>
        <dbReference type="Pfam" id="PF01168"/>
    </source>
</evidence>
<organism evidence="3 4">
    <name type="scientific">Aeromicrobium piscarium</name>
    <dbReference type="NCBI Taxonomy" id="2590901"/>
    <lineage>
        <taxon>Bacteria</taxon>
        <taxon>Bacillati</taxon>
        <taxon>Actinomycetota</taxon>
        <taxon>Actinomycetes</taxon>
        <taxon>Propionibacteriales</taxon>
        <taxon>Nocardioidaceae</taxon>
        <taxon>Aeromicrobium</taxon>
    </lineage>
</organism>
<dbReference type="Pfam" id="PF21279">
    <property type="entry name" value="YhfX-like_C"/>
    <property type="match status" value="1"/>
</dbReference>
<dbReference type="RefSeq" id="WP_143914328.1">
    <property type="nucleotide sequence ID" value="NZ_VLNT01000015.1"/>
</dbReference>
<reference evidence="3 4" key="1">
    <citation type="submission" date="2019-07" db="EMBL/GenBank/DDBJ databases">
        <authorList>
            <person name="Zhao L.H."/>
        </authorList>
    </citation>
    <scope>NUCLEOTIDE SEQUENCE [LARGE SCALE GENOMIC DNA]</scope>
    <source>
        <strain evidence="3 4">Co35</strain>
    </source>
</reference>
<dbReference type="InterPro" id="IPR001608">
    <property type="entry name" value="Ala_racemase_N"/>
</dbReference>
<dbReference type="InterPro" id="IPR048449">
    <property type="entry name" value="YhfX-like_C"/>
</dbReference>
<feature type="domain" description="YhfX-like C-terminal" evidence="2">
    <location>
        <begin position="277"/>
        <end position="375"/>
    </location>
</feature>
<dbReference type="InterPro" id="IPR029066">
    <property type="entry name" value="PLP-binding_barrel"/>
</dbReference>
<gene>
    <name evidence="3" type="ORF">FNM00_14810</name>
</gene>